<dbReference type="InterPro" id="IPR036390">
    <property type="entry name" value="WH_DNA-bd_sf"/>
</dbReference>
<dbReference type="Pfam" id="PF03466">
    <property type="entry name" value="LysR_substrate"/>
    <property type="match status" value="1"/>
</dbReference>
<dbReference type="EMBL" id="JAPWIS010000042">
    <property type="protein sequence ID" value="MCZ4590167.1"/>
    <property type="molecule type" value="Genomic_DNA"/>
</dbReference>
<evidence type="ECO:0000256" key="1">
    <source>
        <dbReference type="ARBA" id="ARBA00009437"/>
    </source>
</evidence>
<dbReference type="EMBL" id="CP130956">
    <property type="protein sequence ID" value="WLF52203.1"/>
    <property type="molecule type" value="Genomic_DNA"/>
</dbReference>
<dbReference type="PANTHER" id="PTHR30346">
    <property type="entry name" value="TRANSCRIPTIONAL DUAL REGULATOR HCAR-RELATED"/>
    <property type="match status" value="1"/>
</dbReference>
<evidence type="ECO:0000313" key="10">
    <source>
        <dbReference type="Proteomes" id="UP001231166"/>
    </source>
</evidence>
<dbReference type="InterPro" id="IPR036388">
    <property type="entry name" value="WH-like_DNA-bd_sf"/>
</dbReference>
<evidence type="ECO:0000313" key="8">
    <source>
        <dbReference type="EMBL" id="WLF52203.1"/>
    </source>
</evidence>
<dbReference type="Proteomes" id="UP001231166">
    <property type="component" value="Plasmid pRho-VOC14-L"/>
</dbReference>
<dbReference type="InterPro" id="IPR000847">
    <property type="entry name" value="LysR_HTH_N"/>
</dbReference>
<dbReference type="GO" id="GO:0003700">
    <property type="term" value="F:DNA-binding transcription factor activity"/>
    <property type="evidence" value="ECO:0007669"/>
    <property type="project" value="InterPro"/>
</dbReference>
<sequence>MIKSYGTCTVSSSRENRVELRQLRYFVEACDRGSLSAAAKSLLVSQPALTRQIQLLERECGVPLFDRVPSGVLPTPSGKALYQHVMTMLRYADTARDAARDAGPVRETVEIGLVPGLPSPWLDRWIDAVRDTLPQAYLSLSDGSSNTHLQRLREGRLDIAFLHEPPPADLFHHRVLEESFGVAIDPSVDIGGDHDDTWPLTALDGLDVLVHSREQVPIGHDQLIAAAHHAGATPRWHFANYTENAHACLRATGSTAAILVGTSAARLLPDWTWRRLIEPPLTMQTWIVRQPVVRTVVAAVTDTIISASQAS</sequence>
<dbReference type="Gene3D" id="3.40.190.10">
    <property type="entry name" value="Periplasmic binding protein-like II"/>
    <property type="match status" value="2"/>
</dbReference>
<keyword evidence="4" id="KW-0010">Activator</keyword>
<dbReference type="AlphaFoldDB" id="A0AAX3YTZ1"/>
<gene>
    <name evidence="7" type="ORF">O4328_42230</name>
    <name evidence="8" type="ORF">Q5707_43095</name>
</gene>
<dbReference type="Proteomes" id="UP001066327">
    <property type="component" value="Unassembled WGS sequence"/>
</dbReference>
<comment type="similarity">
    <text evidence="1">Belongs to the LysR transcriptional regulatory family.</text>
</comment>
<dbReference type="Pfam" id="PF00126">
    <property type="entry name" value="HTH_1"/>
    <property type="match status" value="1"/>
</dbReference>
<evidence type="ECO:0000256" key="2">
    <source>
        <dbReference type="ARBA" id="ARBA00023015"/>
    </source>
</evidence>
<dbReference type="PRINTS" id="PR00039">
    <property type="entry name" value="HTHLYSR"/>
</dbReference>
<dbReference type="SUPFAM" id="SSF46785">
    <property type="entry name" value="Winged helix' DNA-binding domain"/>
    <property type="match status" value="1"/>
</dbReference>
<accession>A0AAX3YTZ1</accession>
<keyword evidence="3" id="KW-0238">DNA-binding</keyword>
<geneLocation type="plasmid" evidence="8 10">
    <name>pRho-VOC14-L</name>
</geneLocation>
<organism evidence="8 10">
    <name type="scientific">Rhodococcus opacus</name>
    <name type="common">Nocardia opaca</name>
    <dbReference type="NCBI Taxonomy" id="37919"/>
    <lineage>
        <taxon>Bacteria</taxon>
        <taxon>Bacillati</taxon>
        <taxon>Actinomycetota</taxon>
        <taxon>Actinomycetes</taxon>
        <taxon>Mycobacteriales</taxon>
        <taxon>Nocardiaceae</taxon>
        <taxon>Rhodococcus</taxon>
    </lineage>
</organism>
<evidence type="ECO:0000256" key="3">
    <source>
        <dbReference type="ARBA" id="ARBA00023125"/>
    </source>
</evidence>
<evidence type="ECO:0000256" key="4">
    <source>
        <dbReference type="ARBA" id="ARBA00023159"/>
    </source>
</evidence>
<dbReference type="FunFam" id="1.10.10.10:FF:000001">
    <property type="entry name" value="LysR family transcriptional regulator"/>
    <property type="match status" value="1"/>
</dbReference>
<evidence type="ECO:0000313" key="9">
    <source>
        <dbReference type="Proteomes" id="UP001066327"/>
    </source>
</evidence>
<reference evidence="8" key="2">
    <citation type="submission" date="2023-07" db="EMBL/GenBank/DDBJ databases">
        <title>Genomic analysis of Rhodococcus opacus VOC-14 with glycol ethers degradation activity.</title>
        <authorList>
            <person name="Narkevich D.A."/>
            <person name="Hlushen A.M."/>
            <person name="Akhremchuk A.E."/>
            <person name="Sikolenko M.A."/>
            <person name="Valentovich L.N."/>
        </authorList>
    </citation>
    <scope>NUCLEOTIDE SEQUENCE</scope>
    <source>
        <strain evidence="8">VOC-14</strain>
        <plasmid evidence="8">pRho-VOC14-L</plasmid>
    </source>
</reference>
<dbReference type="GO" id="GO:0003677">
    <property type="term" value="F:DNA binding"/>
    <property type="evidence" value="ECO:0007669"/>
    <property type="project" value="UniProtKB-KW"/>
</dbReference>
<evidence type="ECO:0000259" key="6">
    <source>
        <dbReference type="PROSITE" id="PS50931"/>
    </source>
</evidence>
<keyword evidence="9" id="KW-1185">Reference proteome</keyword>
<keyword evidence="8" id="KW-0614">Plasmid</keyword>
<dbReference type="PROSITE" id="PS50931">
    <property type="entry name" value="HTH_LYSR"/>
    <property type="match status" value="1"/>
</dbReference>
<keyword evidence="2" id="KW-0805">Transcription regulation</keyword>
<protein>
    <submittedName>
        <fullName evidence="8">LysR family transcriptional regulator</fullName>
    </submittedName>
</protein>
<dbReference type="PANTHER" id="PTHR30346:SF17">
    <property type="entry name" value="LYSR FAMILY TRANSCRIPTIONAL REGULATOR"/>
    <property type="match status" value="1"/>
</dbReference>
<reference evidence="7" key="1">
    <citation type="submission" date="2022-12" db="EMBL/GenBank/DDBJ databases">
        <authorList>
            <person name="Krivoruchko A.V."/>
            <person name="Elkin A."/>
        </authorList>
    </citation>
    <scope>NUCLEOTIDE SEQUENCE</scope>
    <source>
        <strain evidence="7">IEGM 249</strain>
    </source>
</reference>
<dbReference type="Gene3D" id="1.10.10.10">
    <property type="entry name" value="Winged helix-like DNA-binding domain superfamily/Winged helix DNA-binding domain"/>
    <property type="match status" value="1"/>
</dbReference>
<dbReference type="SUPFAM" id="SSF53850">
    <property type="entry name" value="Periplasmic binding protein-like II"/>
    <property type="match status" value="1"/>
</dbReference>
<feature type="domain" description="HTH lysR-type" evidence="6">
    <location>
        <begin position="18"/>
        <end position="75"/>
    </location>
</feature>
<dbReference type="InterPro" id="IPR005119">
    <property type="entry name" value="LysR_subst-bd"/>
</dbReference>
<dbReference type="GO" id="GO:0032993">
    <property type="term" value="C:protein-DNA complex"/>
    <property type="evidence" value="ECO:0007669"/>
    <property type="project" value="TreeGrafter"/>
</dbReference>
<keyword evidence="5" id="KW-0804">Transcription</keyword>
<proteinExistence type="inferred from homology"/>
<name>A0AAX3YTZ1_RHOOP</name>
<evidence type="ECO:0000256" key="5">
    <source>
        <dbReference type="ARBA" id="ARBA00023163"/>
    </source>
</evidence>
<evidence type="ECO:0000313" key="7">
    <source>
        <dbReference type="EMBL" id="MCZ4590167.1"/>
    </source>
</evidence>
<dbReference type="RefSeq" id="WP_269592877.1">
    <property type="nucleotide sequence ID" value="NZ_CP130956.1"/>
</dbReference>